<sequence>MEKTKSYDSSYFSADIIKKVFNENVKESNRTSFRLRKEDESWEFDTENEFFAEYRKPHLSSTIRKSNKDVSISLTYNLNSDTEVIVQANSRDEIESVFEIFESNFESSKYEKEKENKGPIVFIGHGRNPQWRDLKDHLSDQHGFKIEAYETGARAGHNIRDILDEMATKSSFAVLVMTGEDEDKDGNKKARPNVIHEIGLFQGRLGFSKAIVLLEEGTEEFSNLNGVQQLRFSKGRIKETFGDVLATIKREFN</sequence>
<protein>
    <submittedName>
        <fullName evidence="2">TIR domain-containing protein</fullName>
    </submittedName>
</protein>
<dbReference type="EMBL" id="JBHTJI010000001">
    <property type="protein sequence ID" value="MFD0988957.1"/>
    <property type="molecule type" value="Genomic_DNA"/>
</dbReference>
<comment type="caution">
    <text evidence="2">The sequence shown here is derived from an EMBL/GenBank/DDBJ whole genome shotgun (WGS) entry which is preliminary data.</text>
</comment>
<evidence type="ECO:0000259" key="1">
    <source>
        <dbReference type="Pfam" id="PF10137"/>
    </source>
</evidence>
<keyword evidence="3" id="KW-1185">Reference proteome</keyword>
<organism evidence="2 3">
    <name type="scientific">Mariniflexile jejuense</name>
    <dbReference type="NCBI Taxonomy" id="1173582"/>
    <lineage>
        <taxon>Bacteria</taxon>
        <taxon>Pseudomonadati</taxon>
        <taxon>Bacteroidota</taxon>
        <taxon>Flavobacteriia</taxon>
        <taxon>Flavobacteriales</taxon>
        <taxon>Flavobacteriaceae</taxon>
        <taxon>Mariniflexile</taxon>
    </lineage>
</organism>
<proteinExistence type="predicted"/>
<dbReference type="InterPro" id="IPR019302">
    <property type="entry name" value="CAP12/PCTIR_TIR_dom"/>
</dbReference>
<gene>
    <name evidence="2" type="ORF">ACFQ1R_02505</name>
</gene>
<dbReference type="Pfam" id="PF10137">
    <property type="entry name" value="CAP12-PCTIR_TIR"/>
    <property type="match status" value="1"/>
</dbReference>
<feature type="domain" description="CD-NTase-associated protein 12/Pycsar effector protein TIR" evidence="1">
    <location>
        <begin position="121"/>
        <end position="233"/>
    </location>
</feature>
<dbReference type="Proteomes" id="UP001597061">
    <property type="component" value="Unassembled WGS sequence"/>
</dbReference>
<evidence type="ECO:0000313" key="3">
    <source>
        <dbReference type="Proteomes" id="UP001597061"/>
    </source>
</evidence>
<name>A0ABW3JEP8_9FLAO</name>
<reference evidence="3" key="1">
    <citation type="journal article" date="2019" name="Int. J. Syst. Evol. Microbiol.">
        <title>The Global Catalogue of Microorganisms (GCM) 10K type strain sequencing project: providing services to taxonomists for standard genome sequencing and annotation.</title>
        <authorList>
            <consortium name="The Broad Institute Genomics Platform"/>
            <consortium name="The Broad Institute Genome Sequencing Center for Infectious Disease"/>
            <person name="Wu L."/>
            <person name="Ma J."/>
        </authorList>
    </citation>
    <scope>NUCLEOTIDE SEQUENCE [LARGE SCALE GENOMIC DNA]</scope>
    <source>
        <strain evidence="3">CCUG 62414</strain>
    </source>
</reference>
<evidence type="ECO:0000313" key="2">
    <source>
        <dbReference type="EMBL" id="MFD0988957.1"/>
    </source>
</evidence>
<accession>A0ABW3JEP8</accession>
<dbReference type="RefSeq" id="WP_379924535.1">
    <property type="nucleotide sequence ID" value="NZ_JBHTJI010000001.1"/>
</dbReference>